<feature type="domain" description="Tyr recombinase" evidence="3">
    <location>
        <begin position="24"/>
        <end position="221"/>
    </location>
</feature>
<protein>
    <recommendedName>
        <fullName evidence="3">Tyr recombinase domain-containing protein</fullName>
    </recommendedName>
</protein>
<sequence>MSEQNQLVVRPRQEIRAFNQNRGREIPHISKEAVWELAEKIKEISKGKKQKVRNSLLVRTIFDTACRCSEVVGNPESNHTGFRFVDLIEGQYGNSVRIEHTKGNKNNREIAISKSIYNEIQTYCLTHYPIAISEPTTPIFDIGRKRVWQILNKAFIKLPHIHKPHGVGAVHFLRHSGAIHRLAMTKNPKAVQDQLGHTSLDMTMNYVKTLSSKESLVINQQIDND</sequence>
<evidence type="ECO:0000256" key="2">
    <source>
        <dbReference type="ARBA" id="ARBA00023172"/>
    </source>
</evidence>
<evidence type="ECO:0000313" key="4">
    <source>
        <dbReference type="EMBL" id="SVA47123.1"/>
    </source>
</evidence>
<evidence type="ECO:0000259" key="3">
    <source>
        <dbReference type="PROSITE" id="PS51898"/>
    </source>
</evidence>
<dbReference type="InterPro" id="IPR011010">
    <property type="entry name" value="DNA_brk_join_enz"/>
</dbReference>
<dbReference type="AlphaFoldDB" id="A0A381W5E4"/>
<dbReference type="GO" id="GO:0006310">
    <property type="term" value="P:DNA recombination"/>
    <property type="evidence" value="ECO:0007669"/>
    <property type="project" value="UniProtKB-KW"/>
</dbReference>
<dbReference type="CDD" id="cd00397">
    <property type="entry name" value="DNA_BRE_C"/>
    <property type="match status" value="1"/>
</dbReference>
<dbReference type="PANTHER" id="PTHR30349:SF41">
    <property type="entry name" value="INTEGRASE_RECOMBINASE PROTEIN MJ0367-RELATED"/>
    <property type="match status" value="1"/>
</dbReference>
<dbReference type="PANTHER" id="PTHR30349">
    <property type="entry name" value="PHAGE INTEGRASE-RELATED"/>
    <property type="match status" value="1"/>
</dbReference>
<reference evidence="4" key="1">
    <citation type="submission" date="2018-05" db="EMBL/GenBank/DDBJ databases">
        <authorList>
            <person name="Lanie J.A."/>
            <person name="Ng W.-L."/>
            <person name="Kazmierczak K.M."/>
            <person name="Andrzejewski T.M."/>
            <person name="Davidsen T.M."/>
            <person name="Wayne K.J."/>
            <person name="Tettelin H."/>
            <person name="Glass J.I."/>
            <person name="Rusch D."/>
            <person name="Podicherti R."/>
            <person name="Tsui H.-C.T."/>
            <person name="Winkler M.E."/>
        </authorList>
    </citation>
    <scope>NUCLEOTIDE SEQUENCE</scope>
</reference>
<dbReference type="GO" id="GO:0015074">
    <property type="term" value="P:DNA integration"/>
    <property type="evidence" value="ECO:0007669"/>
    <property type="project" value="InterPro"/>
</dbReference>
<organism evidence="4">
    <name type="scientific">marine metagenome</name>
    <dbReference type="NCBI Taxonomy" id="408172"/>
    <lineage>
        <taxon>unclassified sequences</taxon>
        <taxon>metagenomes</taxon>
        <taxon>ecological metagenomes</taxon>
    </lineage>
</organism>
<dbReference type="InterPro" id="IPR013762">
    <property type="entry name" value="Integrase-like_cat_sf"/>
</dbReference>
<dbReference type="InterPro" id="IPR050090">
    <property type="entry name" value="Tyrosine_recombinase_XerCD"/>
</dbReference>
<name>A0A381W5E4_9ZZZZ</name>
<keyword evidence="2" id="KW-0233">DNA recombination</keyword>
<evidence type="ECO:0000256" key="1">
    <source>
        <dbReference type="ARBA" id="ARBA00023125"/>
    </source>
</evidence>
<gene>
    <name evidence="4" type="ORF">METZ01_LOCUS99977</name>
</gene>
<dbReference type="EMBL" id="UINC01010608">
    <property type="protein sequence ID" value="SVA47123.1"/>
    <property type="molecule type" value="Genomic_DNA"/>
</dbReference>
<dbReference type="PROSITE" id="PS51898">
    <property type="entry name" value="TYR_RECOMBINASE"/>
    <property type="match status" value="1"/>
</dbReference>
<dbReference type="Gene3D" id="1.10.443.10">
    <property type="entry name" value="Intergrase catalytic core"/>
    <property type="match status" value="1"/>
</dbReference>
<dbReference type="InterPro" id="IPR002104">
    <property type="entry name" value="Integrase_catalytic"/>
</dbReference>
<dbReference type="Pfam" id="PF00589">
    <property type="entry name" value="Phage_integrase"/>
    <property type="match status" value="1"/>
</dbReference>
<keyword evidence="1" id="KW-0238">DNA-binding</keyword>
<dbReference type="GO" id="GO:0003677">
    <property type="term" value="F:DNA binding"/>
    <property type="evidence" value="ECO:0007669"/>
    <property type="project" value="UniProtKB-KW"/>
</dbReference>
<dbReference type="SUPFAM" id="SSF56349">
    <property type="entry name" value="DNA breaking-rejoining enzymes"/>
    <property type="match status" value="1"/>
</dbReference>
<proteinExistence type="predicted"/>
<accession>A0A381W5E4</accession>